<dbReference type="InterPro" id="IPR045851">
    <property type="entry name" value="AMP-bd_C_sf"/>
</dbReference>
<dbReference type="PANTHER" id="PTHR43767:SF1">
    <property type="entry name" value="NONRIBOSOMAL PEPTIDE SYNTHASE PES1 (EUROFUNG)-RELATED"/>
    <property type="match status" value="1"/>
</dbReference>
<dbReference type="InterPro" id="IPR025110">
    <property type="entry name" value="AMP-bd_C"/>
</dbReference>
<protein>
    <submittedName>
        <fullName evidence="3">AMP-binding protein</fullName>
    </submittedName>
</protein>
<dbReference type="Pfam" id="PF00501">
    <property type="entry name" value="AMP-binding"/>
    <property type="match status" value="1"/>
</dbReference>
<gene>
    <name evidence="3" type="ORF">L4923_10275</name>
</gene>
<evidence type="ECO:0000259" key="1">
    <source>
        <dbReference type="Pfam" id="PF00501"/>
    </source>
</evidence>
<dbReference type="InterPro" id="IPR042099">
    <property type="entry name" value="ANL_N_sf"/>
</dbReference>
<organism evidence="3 4">
    <name type="scientific">Mesorhizobium retamae</name>
    <dbReference type="NCBI Taxonomy" id="2912854"/>
    <lineage>
        <taxon>Bacteria</taxon>
        <taxon>Pseudomonadati</taxon>
        <taxon>Pseudomonadota</taxon>
        <taxon>Alphaproteobacteria</taxon>
        <taxon>Hyphomicrobiales</taxon>
        <taxon>Phyllobacteriaceae</taxon>
        <taxon>Mesorhizobium</taxon>
    </lineage>
</organism>
<dbReference type="RefSeq" id="WP_239364413.1">
    <property type="nucleotide sequence ID" value="NZ_JAKREW010000007.1"/>
</dbReference>
<evidence type="ECO:0000313" key="4">
    <source>
        <dbReference type="Proteomes" id="UP001201701"/>
    </source>
</evidence>
<reference evidence="3 4" key="1">
    <citation type="submission" date="2022-02" db="EMBL/GenBank/DDBJ databases">
        <title>Draft genome sequence of Mezorhizobium retamae strain IRAMC:0171 isolated from Retama raetam nodules.</title>
        <authorList>
            <person name="Bengaied R."/>
            <person name="Sbissi I."/>
            <person name="Huber K."/>
            <person name="Ghodbane F."/>
            <person name="Nouioui I."/>
            <person name="Tarhouni M."/>
            <person name="Gtari M."/>
        </authorList>
    </citation>
    <scope>NUCLEOTIDE SEQUENCE [LARGE SCALE GENOMIC DNA]</scope>
    <source>
        <strain evidence="3 4">IRAMC:0171</strain>
    </source>
</reference>
<dbReference type="PANTHER" id="PTHR43767">
    <property type="entry name" value="LONG-CHAIN-FATTY-ACID--COA LIGASE"/>
    <property type="match status" value="1"/>
</dbReference>
<dbReference type="InterPro" id="IPR020845">
    <property type="entry name" value="AMP-binding_CS"/>
</dbReference>
<name>A0ABS9QDA3_9HYPH</name>
<dbReference type="Gene3D" id="3.40.50.12780">
    <property type="entry name" value="N-terminal domain of ligase-like"/>
    <property type="match status" value="1"/>
</dbReference>
<dbReference type="InterPro" id="IPR000873">
    <property type="entry name" value="AMP-dep_synth/lig_dom"/>
</dbReference>
<comment type="caution">
    <text evidence="3">The sequence shown here is derived from an EMBL/GenBank/DDBJ whole genome shotgun (WGS) entry which is preliminary data.</text>
</comment>
<feature type="domain" description="AMP-binding enzyme C-terminal" evidence="2">
    <location>
        <begin position="436"/>
        <end position="509"/>
    </location>
</feature>
<dbReference type="Gene3D" id="3.30.300.30">
    <property type="match status" value="1"/>
</dbReference>
<sequence length="544" mass="60786">MTHVTTNPTRETSVISAMLDAEAARHGDRTLIVFDSGDTWSYSETRRRARRKAAALGRLGVKKGDAVLVWLPSGPTIFTLHLALSYLGAIFVPLNLALKGSVLQHVVSNSGANLVICHADLVDRLAAIDTCKLDSMVVVGGPRDLSEKTPALRELPELALASDDEDFVDGLAQPWEPHGIFYTSGTTGPSKGVICPHVHTAVMSRHALRFLVESDRFMINMPYFHLAGALVPFAVIERGASMSMITRFRTQTFWDDVRRTESTVCYILDSIRTFLMKQPPDARDRDNPMRVVVQQPLSHDSLEFADRFGLTVYTQWDMTELLPVIMSEAIGGPRPPAKGYCGKAGELSPRSELRIVDDHDCEVPDGQIGELIVRCEQPWVISPGYWGNPEATARSWRSGWFHTGDLFRKDSEGNFYYVDRTKDSIRRRGENVSSSEVEADVLGHPDVHLAAAIAVPSEHSEDEVMVVVKAKPDRSVDPAELFEFLVPRMPHYMLPRFIRVVEEFAMTETIKIRKNVLRDEGVTPDTWDRERAGIVVKAQRIGER</sequence>
<dbReference type="PROSITE" id="PS00455">
    <property type="entry name" value="AMP_BINDING"/>
    <property type="match status" value="1"/>
</dbReference>
<feature type="domain" description="AMP-dependent synthetase/ligase" evidence="1">
    <location>
        <begin position="20"/>
        <end position="386"/>
    </location>
</feature>
<keyword evidence="4" id="KW-1185">Reference proteome</keyword>
<proteinExistence type="predicted"/>
<dbReference type="SUPFAM" id="SSF56801">
    <property type="entry name" value="Acetyl-CoA synthetase-like"/>
    <property type="match status" value="1"/>
</dbReference>
<evidence type="ECO:0000313" key="3">
    <source>
        <dbReference type="EMBL" id="MCG7505399.1"/>
    </source>
</evidence>
<dbReference type="EMBL" id="JAKREW010000007">
    <property type="protein sequence ID" value="MCG7505399.1"/>
    <property type="molecule type" value="Genomic_DNA"/>
</dbReference>
<accession>A0ABS9QDA3</accession>
<dbReference type="InterPro" id="IPR050237">
    <property type="entry name" value="ATP-dep_AMP-bd_enzyme"/>
</dbReference>
<dbReference type="Proteomes" id="UP001201701">
    <property type="component" value="Unassembled WGS sequence"/>
</dbReference>
<evidence type="ECO:0000259" key="2">
    <source>
        <dbReference type="Pfam" id="PF13193"/>
    </source>
</evidence>
<dbReference type="Pfam" id="PF13193">
    <property type="entry name" value="AMP-binding_C"/>
    <property type="match status" value="1"/>
</dbReference>